<dbReference type="STRING" id="350054.Mflv_3201"/>
<protein>
    <submittedName>
        <fullName evidence="4">PglZ domain</fullName>
    </submittedName>
</protein>
<feature type="domain" description="Alkaline phosphatase-like protein PglZ second" evidence="1">
    <location>
        <begin position="177"/>
        <end position="317"/>
    </location>
</feature>
<dbReference type="InterPro" id="IPR017850">
    <property type="entry name" value="Alkaline_phosphatase_core_sf"/>
</dbReference>
<dbReference type="EMBL" id="CP000656">
    <property type="protein sequence ID" value="ABP45678.1"/>
    <property type="molecule type" value="Genomic_DNA"/>
</dbReference>
<reference evidence="4" key="1">
    <citation type="submission" date="2007-04" db="EMBL/GenBank/DDBJ databases">
        <authorList>
            <consortium name="US DOE Joint Genome Institute"/>
            <person name="Copeland A."/>
            <person name="Lucas S."/>
            <person name="Lapidus A."/>
            <person name="Barry K."/>
            <person name="Detter J.C."/>
            <person name="Glavina del Rio T."/>
            <person name="Hammon N."/>
            <person name="Israni S."/>
            <person name="Dalin E."/>
            <person name="Tice H."/>
            <person name="Pitluck S."/>
            <person name="Chain P."/>
            <person name="Malfatti S."/>
            <person name="Shin M."/>
            <person name="Vergez L."/>
            <person name="Schmutz J."/>
            <person name="Larimer F."/>
            <person name="Land M."/>
            <person name="Hauser L."/>
            <person name="Kyrpides N."/>
            <person name="Mikhailova N."/>
            <person name="Miller C."/>
            <person name="Richardson P."/>
        </authorList>
    </citation>
    <scope>NUCLEOTIDE SEQUENCE</scope>
    <source>
        <strain evidence="4">PYR-GCK</strain>
    </source>
</reference>
<feature type="domain" description="Alkaline phosphatase-like protein PglZ N-terminal" evidence="2">
    <location>
        <begin position="14"/>
        <end position="102"/>
    </location>
</feature>
<dbReference type="InterPro" id="IPR047992">
    <property type="entry name" value="BREX_PglZ"/>
</dbReference>
<gene>
    <name evidence="4" type="ordered locus">Mflv_3201</name>
</gene>
<dbReference type="KEGG" id="mgi:Mflv_3201"/>
<dbReference type="NCBIfam" id="NF033446">
    <property type="entry name" value="BREX_PglZ_2"/>
    <property type="match status" value="1"/>
</dbReference>
<dbReference type="eggNOG" id="COG1524">
    <property type="taxonomic scope" value="Bacteria"/>
</dbReference>
<proteinExistence type="predicted"/>
<dbReference type="Pfam" id="PF25862">
    <property type="entry name" value="PglZ_1st"/>
    <property type="match status" value="1"/>
</dbReference>
<dbReference type="InterPro" id="IPR058881">
    <property type="entry name" value="PglZ_2nd"/>
</dbReference>
<evidence type="ECO:0000259" key="2">
    <source>
        <dbReference type="Pfam" id="PF25862"/>
    </source>
</evidence>
<dbReference type="InterPro" id="IPR058880">
    <property type="entry name" value="PglZ_N"/>
</dbReference>
<evidence type="ECO:0000313" key="4">
    <source>
        <dbReference type="EMBL" id="ABP45678.1"/>
    </source>
</evidence>
<name>A4TAT9_MYCGI</name>
<evidence type="ECO:0000259" key="1">
    <source>
        <dbReference type="Pfam" id="PF25861"/>
    </source>
</evidence>
<sequence length="886" mass="93218">MAGMSPLTATEPIIRARLDKAAAKRYRRGVLGLRAEPHWAGDSFDHKGIPVTVVPCPSVLAIWEAIDTRDADGWTVVLTDVDDDELGDTVLAHLLDGRLITPDPWDALRGNFSATTIEPALYRGVGNDRAVAYGLLAVLSPDSYTPAPGGVLTRDHAMTTLARDVLEIVKDTGVEVDSLAILEWTRSADTPANLADLRTRGGGDLFDAAAGWLGSRAGLLAEPLEALLSAGRINELVPLGVVAGLFCQDDTTDPKALGMFLGHYGLTSLGSEALHAWYTSARGLVTTALKDPHTVLQAAASIANDLRIGTAAASSDLLPQGLNARINALADALTEALPQALPADLDAALITPAVQARIEARWAEVNRHFLAADSQTVDAFSGAVRLSRWLASPVSVATGLPEATTAYLTRDSWVDTALTKTRRGAEQPTAAAALRAVIDTVLARRARHDRVFAHALADAPKPRVPLVENVLRDAVVPIARQTPTLLVVVDALSVAAANDLVSAIQQDGWTEVSADGRRGCALAVLPTLTQRSRCSLLCGELREGADDVERRGFLALIRDAHLEATGGGPDPIFHKAALDAITPGASLATDVTNALADTDHRPLVAVVLNYVDDTLHHTDPGGTDWTIDTITHLRALLGAARSAGRAVVITSDHGHLIDYGTGAKVDRANTYGQRAHGDLANLDPEREVVVEGPRVLTDTHRVVLAVDPDIRYGARNAGYHGGAAPAEAIVPVLAFVAGQLPAWAHQVAAVEPTWWHAGTPAPIPAITKQGGAPSLFDVEEPVRVNPLPAKVIGSRIYAAQFKLAGRIVLTDAQIKTLLAELLATGARELTLAQAAAALGVATAGVNGALMQAKRVLDVEGYEVLAVGGGVVKLDEAALREQFGVTS</sequence>
<organism evidence="4">
    <name type="scientific">Mycolicibacterium gilvum (strain PYR-GCK)</name>
    <name type="common">Mycobacterium gilvum (strain PYR-GCK)</name>
    <dbReference type="NCBI Taxonomy" id="350054"/>
    <lineage>
        <taxon>Bacteria</taxon>
        <taxon>Bacillati</taxon>
        <taxon>Actinomycetota</taxon>
        <taxon>Actinomycetes</taxon>
        <taxon>Mycobacteriales</taxon>
        <taxon>Mycobacteriaceae</taxon>
        <taxon>Mycolicibacterium</taxon>
    </lineage>
</organism>
<feature type="domain" description="Alkaline phosphatase-like protein PglZ C-terminal" evidence="3">
    <location>
        <begin position="788"/>
        <end position="883"/>
    </location>
</feature>
<reference evidence="4" key="2">
    <citation type="journal article" date="2013" name="PLoS ONE">
        <title>A Gene Expression Study of the Activities of Aromatic Ring-Cleavage Dioxygenases in Mycobacterium gilvum PYR-GCK to Changes in Salinity and pH during Pyrene Degradation.</title>
        <authorList>
            <person name="Badejo A.C."/>
            <person name="Badejo A.O."/>
            <person name="Shin K.H."/>
            <person name="Chai Y.G."/>
        </authorList>
    </citation>
    <scope>NUCLEOTIDE SEQUENCE [LARGE SCALE GENOMIC DNA]</scope>
    <source>
        <strain evidence="4">PYR-GCK</strain>
    </source>
</reference>
<dbReference type="Pfam" id="PF08665">
    <property type="entry name" value="PglZ"/>
    <property type="match status" value="1"/>
</dbReference>
<dbReference type="SUPFAM" id="SSF53649">
    <property type="entry name" value="Alkaline phosphatase-like"/>
    <property type="match status" value="1"/>
</dbReference>
<accession>A4TAT9</accession>
<dbReference type="AlphaFoldDB" id="A4TAT9"/>
<dbReference type="InterPro" id="IPR058882">
    <property type="entry name" value="PglZ_C"/>
</dbReference>
<dbReference type="Pfam" id="PF25863">
    <property type="entry name" value="PglZ_C"/>
    <property type="match status" value="1"/>
</dbReference>
<dbReference type="HOGENOM" id="CLU_330036_0_0_11"/>
<evidence type="ECO:0000259" key="3">
    <source>
        <dbReference type="Pfam" id="PF25863"/>
    </source>
</evidence>
<dbReference type="Pfam" id="PF25861">
    <property type="entry name" value="PglZ_2nd"/>
    <property type="match status" value="1"/>
</dbReference>